<dbReference type="GO" id="GO:0005634">
    <property type="term" value="C:nucleus"/>
    <property type="evidence" value="ECO:0007669"/>
    <property type="project" value="UniProtKB-SubCell"/>
</dbReference>
<feature type="domain" description="Response regulatory" evidence="9">
    <location>
        <begin position="32"/>
        <end position="151"/>
    </location>
</feature>
<dbReference type="PROSITE" id="PS51017">
    <property type="entry name" value="CCT"/>
    <property type="match status" value="1"/>
</dbReference>
<reference evidence="11 12" key="1">
    <citation type="submission" date="2024-03" db="EMBL/GenBank/DDBJ databases">
        <title>Complete genome sequence of the green alga Chloropicon roscoffensis RCC1871.</title>
        <authorList>
            <person name="Lemieux C."/>
            <person name="Pombert J.-F."/>
            <person name="Otis C."/>
            <person name="Turmel M."/>
        </authorList>
    </citation>
    <scope>NUCLEOTIDE SEQUENCE [LARGE SCALE GENOMIC DNA]</scope>
    <source>
        <strain evidence="11 12">RCC1871</strain>
    </source>
</reference>
<evidence type="ECO:0000256" key="1">
    <source>
        <dbReference type="ARBA" id="ARBA00004123"/>
    </source>
</evidence>
<feature type="region of interest" description="Disordered" evidence="8">
    <location>
        <begin position="154"/>
        <end position="186"/>
    </location>
</feature>
<evidence type="ECO:0000256" key="8">
    <source>
        <dbReference type="SAM" id="MobiDB-lite"/>
    </source>
</evidence>
<dbReference type="Pfam" id="PF00072">
    <property type="entry name" value="Response_reg"/>
    <property type="match status" value="1"/>
</dbReference>
<dbReference type="PANTHER" id="PTHR43874">
    <property type="entry name" value="TWO-COMPONENT RESPONSE REGULATOR"/>
    <property type="match status" value="1"/>
</dbReference>
<dbReference type="SUPFAM" id="SSF52172">
    <property type="entry name" value="CheY-like"/>
    <property type="match status" value="1"/>
</dbReference>
<dbReference type="GO" id="GO:0048511">
    <property type="term" value="P:rhythmic process"/>
    <property type="evidence" value="ECO:0007669"/>
    <property type="project" value="UniProtKB-KW"/>
</dbReference>
<feature type="compositionally biased region" description="Low complexity" evidence="8">
    <location>
        <begin position="174"/>
        <end position="186"/>
    </location>
</feature>
<accession>A0AAX4PLF7</accession>
<comment type="similarity">
    <text evidence="2">Belongs to the ARR-like family.</text>
</comment>
<keyword evidence="12" id="KW-1185">Reference proteome</keyword>
<keyword evidence="4" id="KW-0090">Biological rhythms</keyword>
<keyword evidence="3" id="KW-0902">Two-component regulatory system</keyword>
<evidence type="ECO:0000256" key="3">
    <source>
        <dbReference type="ARBA" id="ARBA00023012"/>
    </source>
</evidence>
<dbReference type="GO" id="GO:0000160">
    <property type="term" value="P:phosphorelay signal transduction system"/>
    <property type="evidence" value="ECO:0007669"/>
    <property type="project" value="UniProtKB-KW"/>
</dbReference>
<organism evidence="11 12">
    <name type="scientific">Chloropicon roscoffensis</name>
    <dbReference type="NCBI Taxonomy" id="1461544"/>
    <lineage>
        <taxon>Eukaryota</taxon>
        <taxon>Viridiplantae</taxon>
        <taxon>Chlorophyta</taxon>
        <taxon>Chloropicophyceae</taxon>
        <taxon>Chloropicales</taxon>
        <taxon>Chloropicaceae</taxon>
        <taxon>Chloropicon</taxon>
    </lineage>
</organism>
<keyword evidence="5 7" id="KW-0539">Nucleus</keyword>
<evidence type="ECO:0000313" key="11">
    <source>
        <dbReference type="EMBL" id="WZN66737.1"/>
    </source>
</evidence>
<evidence type="ECO:0000259" key="10">
    <source>
        <dbReference type="PROSITE" id="PS51017"/>
    </source>
</evidence>
<evidence type="ECO:0000256" key="4">
    <source>
        <dbReference type="ARBA" id="ARBA00023108"/>
    </source>
</evidence>
<dbReference type="Proteomes" id="UP001472866">
    <property type="component" value="Chromosome 16"/>
</dbReference>
<dbReference type="AlphaFoldDB" id="A0AAX4PLF7"/>
<evidence type="ECO:0000256" key="5">
    <source>
        <dbReference type="ARBA" id="ARBA00023242"/>
    </source>
</evidence>
<proteinExistence type="inferred from homology"/>
<feature type="compositionally biased region" description="Gly residues" evidence="8">
    <location>
        <begin position="1"/>
        <end position="13"/>
    </location>
</feature>
<dbReference type="InterPro" id="IPR001789">
    <property type="entry name" value="Sig_transdc_resp-reg_receiver"/>
</dbReference>
<name>A0AAX4PLF7_9CHLO</name>
<evidence type="ECO:0000256" key="2">
    <source>
        <dbReference type="ARBA" id="ARBA00010330"/>
    </source>
</evidence>
<keyword evidence="6" id="KW-0597">Phosphoprotein</keyword>
<evidence type="ECO:0000259" key="9">
    <source>
        <dbReference type="PROSITE" id="PS50110"/>
    </source>
</evidence>
<feature type="modified residue" description="4-aspartylphosphate" evidence="6">
    <location>
        <position position="84"/>
    </location>
</feature>
<dbReference type="GO" id="GO:0009736">
    <property type="term" value="P:cytokinin-activated signaling pathway"/>
    <property type="evidence" value="ECO:0007669"/>
    <property type="project" value="InterPro"/>
</dbReference>
<dbReference type="SMART" id="SM00448">
    <property type="entry name" value="REC"/>
    <property type="match status" value="1"/>
</dbReference>
<dbReference type="Gene3D" id="3.40.50.2300">
    <property type="match status" value="1"/>
</dbReference>
<gene>
    <name evidence="11" type="ORF">HKI87_16g83070</name>
</gene>
<feature type="domain" description="CCT" evidence="10">
    <location>
        <begin position="369"/>
        <end position="411"/>
    </location>
</feature>
<comment type="subcellular location">
    <subcellularLocation>
        <location evidence="1 7">Nucleus</location>
    </subcellularLocation>
</comment>
<feature type="region of interest" description="Disordered" evidence="8">
    <location>
        <begin position="1"/>
        <end position="24"/>
    </location>
</feature>
<sequence length="462" mass="47605">MASGGKKGNGGGATTSATASEDSGQDNLTDMCVLLVEDDAVARKCAEAALRSCGYRVISAQNGREALDILGAEESEKIDMILTDILMPEVSGLQLLDNVVQSNKWKKLPVTVMSTQDSVNTAAECIQKGAVEFLAKPVRKHKLSNLWQHVLRRKSGNDDGGVSSGASEAKEETQAQAATTTATAPAPAVDGAGGAAALPPAAIAQAAASALPIPPPAAILANPALLPAWASQLPQALVEIAFKTMGDPMTAAMARKMAHEAQRTAPTDPKMIHSNSCSAFTAFIRCAENGDASAAGLPSTSGAMTIGNAAAASQLAAGVLPHPLQVSNLNIVQQHSGGFRGSGMLRMQDLAAATTVAAKKGSEGAHERRAEAIRKFREKKKARTFKKKVRYESRKRLAEARPRIKGQFVRPEVAAAAAAAAAAAGVAAGVANEKKAKEVAQATVAEVKKAEEAAKAAAAVKV</sequence>
<dbReference type="EMBL" id="CP151516">
    <property type="protein sequence ID" value="WZN66737.1"/>
    <property type="molecule type" value="Genomic_DNA"/>
</dbReference>
<evidence type="ECO:0000256" key="7">
    <source>
        <dbReference type="PROSITE-ProRule" id="PRU00357"/>
    </source>
</evidence>
<dbReference type="PANTHER" id="PTHR43874:SF125">
    <property type="entry name" value="TWO-COMPONENT RESPONSE REGULATOR-LIKE APRR7"/>
    <property type="match status" value="1"/>
</dbReference>
<dbReference type="Pfam" id="PF06203">
    <property type="entry name" value="CCT"/>
    <property type="match status" value="1"/>
</dbReference>
<evidence type="ECO:0000256" key="6">
    <source>
        <dbReference type="PROSITE-ProRule" id="PRU00169"/>
    </source>
</evidence>
<protein>
    <submittedName>
        <fullName evidence="11">Two-component response regulator</fullName>
    </submittedName>
</protein>
<dbReference type="PROSITE" id="PS50110">
    <property type="entry name" value="RESPONSE_REGULATORY"/>
    <property type="match status" value="1"/>
</dbReference>
<dbReference type="InterPro" id="IPR011006">
    <property type="entry name" value="CheY-like_superfamily"/>
</dbReference>
<dbReference type="InterPro" id="IPR010402">
    <property type="entry name" value="CCT_domain"/>
</dbReference>
<evidence type="ECO:0000313" key="12">
    <source>
        <dbReference type="Proteomes" id="UP001472866"/>
    </source>
</evidence>
<dbReference type="InterPro" id="IPR045279">
    <property type="entry name" value="ARR-like"/>
</dbReference>